<evidence type="ECO:0000256" key="2">
    <source>
        <dbReference type="ARBA" id="ARBA00022771"/>
    </source>
</evidence>
<evidence type="ECO:0000313" key="6">
    <source>
        <dbReference type="EMBL" id="SNY24853.1"/>
    </source>
</evidence>
<name>A0A285GNH8_9ACTN</name>
<dbReference type="PANTHER" id="PTHR33823">
    <property type="entry name" value="RNA POLYMERASE-BINDING TRANSCRIPTION FACTOR DKSA-RELATED"/>
    <property type="match status" value="1"/>
</dbReference>
<reference evidence="6 7" key="1">
    <citation type="submission" date="2017-09" db="EMBL/GenBank/DDBJ databases">
        <authorList>
            <person name="Ehlers B."/>
            <person name="Leendertz F.H."/>
        </authorList>
    </citation>
    <scope>NUCLEOTIDE SEQUENCE [LARGE SCALE GENOMIC DNA]</scope>
    <source>
        <strain evidence="6 7">CGMCC 4.6857</strain>
    </source>
</reference>
<evidence type="ECO:0000256" key="3">
    <source>
        <dbReference type="ARBA" id="ARBA00022833"/>
    </source>
</evidence>
<dbReference type="PROSITE" id="PS01102">
    <property type="entry name" value="ZF_DKSA_1"/>
    <property type="match status" value="1"/>
</dbReference>
<proteinExistence type="predicted"/>
<keyword evidence="2" id="KW-0863">Zinc-finger</keyword>
<feature type="zinc finger region" description="dksA C4-type" evidence="4">
    <location>
        <begin position="75"/>
        <end position="99"/>
    </location>
</feature>
<dbReference type="GO" id="GO:0008270">
    <property type="term" value="F:zinc ion binding"/>
    <property type="evidence" value="ECO:0007669"/>
    <property type="project" value="UniProtKB-KW"/>
</dbReference>
<dbReference type="RefSeq" id="WP_097319010.1">
    <property type="nucleotide sequence ID" value="NZ_OBDY01000002.1"/>
</dbReference>
<dbReference type="InterPro" id="IPR000962">
    <property type="entry name" value="Znf_DskA_TraR"/>
</dbReference>
<dbReference type="PANTHER" id="PTHR33823:SF4">
    <property type="entry name" value="GENERAL STRESS PROTEIN 16O"/>
    <property type="match status" value="1"/>
</dbReference>
<dbReference type="Gene3D" id="1.20.120.910">
    <property type="entry name" value="DksA, coiled-coil domain"/>
    <property type="match status" value="1"/>
</dbReference>
<dbReference type="EMBL" id="OBDY01000002">
    <property type="protein sequence ID" value="SNY24853.1"/>
    <property type="molecule type" value="Genomic_DNA"/>
</dbReference>
<dbReference type="InterPro" id="IPR020458">
    <property type="entry name" value="Znf_DskA_TraR_CS"/>
</dbReference>
<keyword evidence="1" id="KW-0479">Metal-binding</keyword>
<evidence type="ECO:0000256" key="4">
    <source>
        <dbReference type="PROSITE-ProRule" id="PRU00510"/>
    </source>
</evidence>
<organism evidence="6 7">
    <name type="scientific">Paractinoplanes atraurantiacus</name>
    <dbReference type="NCBI Taxonomy" id="1036182"/>
    <lineage>
        <taxon>Bacteria</taxon>
        <taxon>Bacillati</taxon>
        <taxon>Actinomycetota</taxon>
        <taxon>Actinomycetes</taxon>
        <taxon>Micromonosporales</taxon>
        <taxon>Micromonosporaceae</taxon>
        <taxon>Paractinoplanes</taxon>
    </lineage>
</organism>
<accession>A0A285GNH8</accession>
<keyword evidence="3" id="KW-0862">Zinc</keyword>
<gene>
    <name evidence="6" type="ORF">SAMN05421748_102250</name>
</gene>
<evidence type="ECO:0000256" key="1">
    <source>
        <dbReference type="ARBA" id="ARBA00022723"/>
    </source>
</evidence>
<feature type="domain" description="Zinc finger DksA/TraR C4-type" evidence="5">
    <location>
        <begin position="70"/>
        <end position="103"/>
    </location>
</feature>
<dbReference type="SUPFAM" id="SSF57716">
    <property type="entry name" value="Glucocorticoid receptor-like (DNA-binding domain)"/>
    <property type="match status" value="1"/>
</dbReference>
<evidence type="ECO:0000313" key="7">
    <source>
        <dbReference type="Proteomes" id="UP000219612"/>
    </source>
</evidence>
<protein>
    <submittedName>
        <fullName evidence="6">DksA/traR C4-type zinc finger</fullName>
    </submittedName>
</protein>
<dbReference type="Pfam" id="PF01258">
    <property type="entry name" value="zf-dskA_traR"/>
    <property type="match status" value="1"/>
</dbReference>
<sequence>MSVDMEATGQGRFAVVRTSLSEEFAAQTTRLQQLTTAADASEAHERAALLFATRQSLDQISGALRRIAEGTYGTCEKCAASIPPERLEVLPHARFCVPCQQKHHG</sequence>
<dbReference type="OrthoDB" id="1121111at2"/>
<keyword evidence="7" id="KW-1185">Reference proteome</keyword>
<evidence type="ECO:0000259" key="5">
    <source>
        <dbReference type="Pfam" id="PF01258"/>
    </source>
</evidence>
<dbReference type="Proteomes" id="UP000219612">
    <property type="component" value="Unassembled WGS sequence"/>
</dbReference>
<dbReference type="PROSITE" id="PS51128">
    <property type="entry name" value="ZF_DKSA_2"/>
    <property type="match status" value="1"/>
</dbReference>
<dbReference type="AlphaFoldDB" id="A0A285GNH8"/>